<evidence type="ECO:0000256" key="1">
    <source>
        <dbReference type="ARBA" id="ARBA00009427"/>
    </source>
</evidence>
<evidence type="ECO:0000256" key="5">
    <source>
        <dbReference type="ARBA" id="ARBA00022840"/>
    </source>
</evidence>
<dbReference type="GO" id="GO:0006220">
    <property type="term" value="P:pyrimidine nucleotide metabolic process"/>
    <property type="evidence" value="ECO:0007669"/>
    <property type="project" value="UniProtKB-UniRule"/>
</dbReference>
<evidence type="ECO:0000313" key="11">
    <source>
        <dbReference type="Proteomes" id="UP000053688"/>
    </source>
</evidence>
<organism evidence="10 11">
    <name type="scientific">Candidatus Photodesmus katoptron Akat1</name>
    <dbReference type="NCBI Taxonomy" id="1236703"/>
    <lineage>
        <taxon>Bacteria</taxon>
        <taxon>Pseudomonadati</taxon>
        <taxon>Pseudomonadota</taxon>
        <taxon>Gammaproteobacteria</taxon>
        <taxon>Vibrionales</taxon>
        <taxon>Vibrionaceae</taxon>
        <taxon>Candidatus Photodesmus</taxon>
    </lineage>
</organism>
<feature type="domain" description="Cytidylate kinase" evidence="9">
    <location>
        <begin position="8"/>
        <end position="219"/>
    </location>
</feature>
<dbReference type="AlphaFoldDB" id="S3E0A9"/>
<dbReference type="PATRIC" id="fig|1236703.3.peg.72"/>
<dbReference type="Gene3D" id="3.40.50.300">
    <property type="entry name" value="P-loop containing nucleotide triphosphate hydrolases"/>
    <property type="match status" value="1"/>
</dbReference>
<comment type="catalytic activity">
    <reaction evidence="6 8">
        <text>dCMP + ATP = dCDP + ADP</text>
        <dbReference type="Rhea" id="RHEA:25094"/>
        <dbReference type="ChEBI" id="CHEBI:30616"/>
        <dbReference type="ChEBI" id="CHEBI:57566"/>
        <dbReference type="ChEBI" id="CHEBI:58593"/>
        <dbReference type="ChEBI" id="CHEBI:456216"/>
        <dbReference type="EC" id="2.7.4.25"/>
    </reaction>
</comment>
<dbReference type="Pfam" id="PF02224">
    <property type="entry name" value="Cytidylate_kin"/>
    <property type="match status" value="1"/>
</dbReference>
<dbReference type="RefSeq" id="WP_016503429.1">
    <property type="nucleotide sequence ID" value="NZ_AMSD01000001.1"/>
</dbReference>
<dbReference type="SUPFAM" id="SSF52540">
    <property type="entry name" value="P-loop containing nucleoside triphosphate hydrolases"/>
    <property type="match status" value="1"/>
</dbReference>
<proteinExistence type="inferred from homology"/>
<dbReference type="GO" id="GO:0005524">
    <property type="term" value="F:ATP binding"/>
    <property type="evidence" value="ECO:0007669"/>
    <property type="project" value="UniProtKB-UniRule"/>
</dbReference>
<dbReference type="eggNOG" id="COG0283">
    <property type="taxonomic scope" value="Bacteria"/>
</dbReference>
<evidence type="ECO:0000256" key="8">
    <source>
        <dbReference type="HAMAP-Rule" id="MF_00238"/>
    </source>
</evidence>
<gene>
    <name evidence="8 10" type="primary">cmk</name>
    <name evidence="10" type="ORF">O1U_0085</name>
</gene>
<evidence type="ECO:0000256" key="4">
    <source>
        <dbReference type="ARBA" id="ARBA00022777"/>
    </source>
</evidence>
<dbReference type="HAMAP" id="MF_00238">
    <property type="entry name" value="Cytidyl_kinase_type1"/>
    <property type="match status" value="1"/>
</dbReference>
<name>S3E0A9_9GAMM</name>
<dbReference type="InterPro" id="IPR027417">
    <property type="entry name" value="P-loop_NTPase"/>
</dbReference>
<evidence type="ECO:0000313" key="10">
    <source>
        <dbReference type="EMBL" id="EPE37631.1"/>
    </source>
</evidence>
<dbReference type="EMBL" id="AMSD01000001">
    <property type="protein sequence ID" value="EPE37631.1"/>
    <property type="molecule type" value="Genomic_DNA"/>
</dbReference>
<dbReference type="EC" id="2.7.4.25" evidence="8"/>
<evidence type="ECO:0000256" key="7">
    <source>
        <dbReference type="ARBA" id="ARBA00048478"/>
    </source>
</evidence>
<dbReference type="NCBIfam" id="TIGR00017">
    <property type="entry name" value="cmk"/>
    <property type="match status" value="1"/>
</dbReference>
<protein>
    <recommendedName>
        <fullName evidence="8">Cytidylate kinase</fullName>
        <shortName evidence="8">CK</shortName>
        <ecNumber evidence="8">2.7.4.25</ecNumber>
    </recommendedName>
    <alternativeName>
        <fullName evidence="8">Cytidine monophosphate kinase</fullName>
        <shortName evidence="8">CMP kinase</shortName>
    </alternativeName>
</protein>
<sequence>MSFKTPVITVDGPSGVGKGTLCLSLSKQLGFDLLDSGAIYRALAIAAIRHGLKTEKALIPLASCLDVQFVLKNNFLKTILEGEDISKELRKEEIGLAASKISILPKIREALLKRQRLFVKGKGLVADGRDMGTVVFPSAKVKIFLDATLEERAKRRFRQLQSHGLNVKFSGLLNELRDRDHRDRNRLIAPLYPAEGAFCLDSTAMSMQEVLKKSLQYIQLNFI</sequence>
<evidence type="ECO:0000259" key="9">
    <source>
        <dbReference type="Pfam" id="PF02224"/>
    </source>
</evidence>
<keyword evidence="11" id="KW-1185">Reference proteome</keyword>
<evidence type="ECO:0000256" key="6">
    <source>
        <dbReference type="ARBA" id="ARBA00047615"/>
    </source>
</evidence>
<dbReference type="Proteomes" id="UP000053688">
    <property type="component" value="Unassembled WGS sequence"/>
</dbReference>
<keyword evidence="2 8" id="KW-0808">Transferase</keyword>
<dbReference type="InterPro" id="IPR003136">
    <property type="entry name" value="Cytidylate_kin"/>
</dbReference>
<comment type="catalytic activity">
    <reaction evidence="7 8">
        <text>CMP + ATP = CDP + ADP</text>
        <dbReference type="Rhea" id="RHEA:11600"/>
        <dbReference type="ChEBI" id="CHEBI:30616"/>
        <dbReference type="ChEBI" id="CHEBI:58069"/>
        <dbReference type="ChEBI" id="CHEBI:60377"/>
        <dbReference type="ChEBI" id="CHEBI:456216"/>
        <dbReference type="EC" id="2.7.4.25"/>
    </reaction>
</comment>
<dbReference type="GO" id="GO:0036430">
    <property type="term" value="F:CMP kinase activity"/>
    <property type="evidence" value="ECO:0007669"/>
    <property type="project" value="RHEA"/>
</dbReference>
<accession>S3E0A9</accession>
<dbReference type="GO" id="GO:0005737">
    <property type="term" value="C:cytoplasm"/>
    <property type="evidence" value="ECO:0007669"/>
    <property type="project" value="UniProtKB-SubCell"/>
</dbReference>
<dbReference type="InterPro" id="IPR011994">
    <property type="entry name" value="Cytidylate_kinase_dom"/>
</dbReference>
<comment type="similarity">
    <text evidence="1 8">Belongs to the cytidylate kinase family. Type 1 subfamily.</text>
</comment>
<evidence type="ECO:0000256" key="3">
    <source>
        <dbReference type="ARBA" id="ARBA00022741"/>
    </source>
</evidence>
<evidence type="ECO:0000256" key="2">
    <source>
        <dbReference type="ARBA" id="ARBA00022679"/>
    </source>
</evidence>
<reference evidence="10 11" key="1">
    <citation type="journal article" date="2014" name="Environ. Microbiol.">
        <title>Genomic signatures of obligate host dependence in the luminous bacterial symbiont of a vertebrate.</title>
        <authorList>
            <person name="Hendry T.A."/>
            <person name="de Wet J.R."/>
            <person name="Dunlap P.V."/>
        </authorList>
    </citation>
    <scope>NUCLEOTIDE SEQUENCE [LARGE SCALE GENOMIC DNA]</scope>
    <source>
        <strain evidence="10 11">Akat1</strain>
    </source>
</reference>
<dbReference type="STRING" id="28176.CF66_2350"/>
<comment type="caution">
    <text evidence="10">The sequence shown here is derived from an EMBL/GenBank/DDBJ whole genome shotgun (WGS) entry which is preliminary data.</text>
</comment>
<feature type="binding site" evidence="8">
    <location>
        <begin position="12"/>
        <end position="20"/>
    </location>
    <ligand>
        <name>ATP</name>
        <dbReference type="ChEBI" id="CHEBI:30616"/>
    </ligand>
</feature>
<dbReference type="GO" id="GO:0036431">
    <property type="term" value="F:dCMP kinase activity"/>
    <property type="evidence" value="ECO:0007669"/>
    <property type="project" value="InterPro"/>
</dbReference>
<keyword evidence="4 8" id="KW-0418">Kinase</keyword>
<keyword evidence="3 8" id="KW-0547">Nucleotide-binding</keyword>
<dbReference type="CDD" id="cd02020">
    <property type="entry name" value="CMPK"/>
    <property type="match status" value="1"/>
</dbReference>
<keyword evidence="5 8" id="KW-0067">ATP-binding</keyword>
<keyword evidence="8" id="KW-0963">Cytoplasm</keyword>
<comment type="subcellular location">
    <subcellularLocation>
        <location evidence="8">Cytoplasm</location>
    </subcellularLocation>
</comment>